<reference evidence="2" key="1">
    <citation type="submission" date="2022-01" db="EMBL/GenBank/DDBJ databases">
        <authorList>
            <person name="King R."/>
        </authorList>
    </citation>
    <scope>NUCLEOTIDE SEQUENCE</scope>
</reference>
<dbReference type="OrthoDB" id="7788247at2759"/>
<dbReference type="EMBL" id="OU895877">
    <property type="protein sequence ID" value="CAG9801507.1"/>
    <property type="molecule type" value="Genomic_DNA"/>
</dbReference>
<dbReference type="PANTHER" id="PTHR47113">
    <property type="entry name" value="LD09343P"/>
    <property type="match status" value="1"/>
</dbReference>
<dbReference type="Pfam" id="PF03133">
    <property type="entry name" value="TTL"/>
    <property type="match status" value="1"/>
</dbReference>
<reference evidence="2" key="2">
    <citation type="submission" date="2022-10" db="EMBL/GenBank/DDBJ databases">
        <authorList>
            <consortium name="ENA_rothamsted_submissions"/>
            <consortium name="culmorum"/>
            <person name="King R."/>
        </authorList>
    </citation>
    <scope>NUCLEOTIDE SEQUENCE</scope>
</reference>
<dbReference type="InterPro" id="IPR004344">
    <property type="entry name" value="TTL/TTLL_fam"/>
</dbReference>
<keyword evidence="3" id="KW-1185">Reference proteome</keyword>
<dbReference type="PROSITE" id="PS51221">
    <property type="entry name" value="TTL"/>
    <property type="match status" value="1"/>
</dbReference>
<dbReference type="InterPro" id="IPR053317">
    <property type="entry name" value="Tubulin_polyglutamylase"/>
</dbReference>
<keyword evidence="1" id="KW-0812">Transmembrane</keyword>
<sequence>MISNKNNKRGNKKSFSSSNYVIIILASIIVVLLAILNAIIFNPGNNEPQNVVESESIVKIVKIKKVNTLKYWNVVLEVWHQGGHLRTMDRVFNSMQYEFANVSHNEDWDFLWSIESPFSHYEEKSDNHFFNISNNPLRQEQKVNHFPGISALASKSYMNEINAHLKYILPSFVLPQDKKEFQKFLTDNPKAKLVEKNVYNRGVYLIEAKDVIYDNSDVFYQQFMDKPFLIDGHAFDFGIFVLITSFNPVRVYRFDADVLFRFCREKYYPFDPENRDKYVVRQGCHPPYDMPTFEKSFEMFKHPFKSIFENYISKKGFDVKELWKKIDDAIVKISLNTEYRIIKKAKAMNYSTHHFFELVRFDFIFDENLTPYVMEVNMSPNLTPAHKRYEINAIIYEQLIYNTVKMVGGGSYFEFMSRFNDLDVMIANRKNIAVDIKSCLKYECHRSCEHKNCRLCMPCVNENDRYQMREAFREHLYEGNFRRLFPAKEYYNDTKFYESITTKNQISLDWFKAKCLEDDRWC</sequence>
<dbReference type="Gene3D" id="3.30.470.20">
    <property type="entry name" value="ATP-grasp fold, B domain"/>
    <property type="match status" value="1"/>
</dbReference>
<name>A0A9N9RN67_9DIPT</name>
<protein>
    <submittedName>
        <fullName evidence="2">Uncharacterized protein</fullName>
    </submittedName>
</protein>
<keyword evidence="1" id="KW-1133">Transmembrane helix</keyword>
<feature type="transmembrane region" description="Helical" evidence="1">
    <location>
        <begin position="20"/>
        <end position="41"/>
    </location>
</feature>
<dbReference type="AlphaFoldDB" id="A0A9N9RN67"/>
<organism evidence="2 3">
    <name type="scientific">Chironomus riparius</name>
    <dbReference type="NCBI Taxonomy" id="315576"/>
    <lineage>
        <taxon>Eukaryota</taxon>
        <taxon>Metazoa</taxon>
        <taxon>Ecdysozoa</taxon>
        <taxon>Arthropoda</taxon>
        <taxon>Hexapoda</taxon>
        <taxon>Insecta</taxon>
        <taxon>Pterygota</taxon>
        <taxon>Neoptera</taxon>
        <taxon>Endopterygota</taxon>
        <taxon>Diptera</taxon>
        <taxon>Nematocera</taxon>
        <taxon>Chironomoidea</taxon>
        <taxon>Chironomidae</taxon>
        <taxon>Chironominae</taxon>
        <taxon>Chironomus</taxon>
    </lineage>
</organism>
<keyword evidence="1" id="KW-0472">Membrane</keyword>
<proteinExistence type="predicted"/>
<evidence type="ECO:0000313" key="3">
    <source>
        <dbReference type="Proteomes" id="UP001153620"/>
    </source>
</evidence>
<evidence type="ECO:0000313" key="2">
    <source>
        <dbReference type="EMBL" id="CAG9801507.1"/>
    </source>
</evidence>
<evidence type="ECO:0000256" key="1">
    <source>
        <dbReference type="SAM" id="Phobius"/>
    </source>
</evidence>
<dbReference type="Proteomes" id="UP001153620">
    <property type="component" value="Chromosome 1"/>
</dbReference>
<accession>A0A9N9RN67</accession>
<dbReference type="PANTHER" id="PTHR47113:SF1">
    <property type="entry name" value="LD09343P"/>
    <property type="match status" value="1"/>
</dbReference>
<dbReference type="SUPFAM" id="SSF56059">
    <property type="entry name" value="Glutathione synthetase ATP-binding domain-like"/>
    <property type="match status" value="1"/>
</dbReference>
<gene>
    <name evidence="2" type="ORF">CHIRRI_LOCUS4433</name>
</gene>